<gene>
    <name evidence="3" type="ORF">BC6307_07235</name>
</gene>
<feature type="domain" description="HNH nuclease" evidence="1">
    <location>
        <begin position="177"/>
        <end position="231"/>
    </location>
</feature>
<protein>
    <submittedName>
        <fullName evidence="3">Restriction endonuclease</fullName>
    </submittedName>
</protein>
<proteinExistence type="predicted"/>
<dbReference type="Proteomes" id="UP000215224">
    <property type="component" value="Chromosome"/>
</dbReference>
<dbReference type="Pfam" id="PF26340">
    <property type="entry name" value="DNA-SBD_ScoMcrA"/>
    <property type="match status" value="1"/>
</dbReference>
<dbReference type="AlphaFoldDB" id="A0A223KNJ9"/>
<evidence type="ECO:0000313" key="4">
    <source>
        <dbReference type="Proteomes" id="UP000215224"/>
    </source>
</evidence>
<organism evidence="3 4">
    <name type="scientific">Sutcliffiella cohnii</name>
    <dbReference type="NCBI Taxonomy" id="33932"/>
    <lineage>
        <taxon>Bacteria</taxon>
        <taxon>Bacillati</taxon>
        <taxon>Bacillota</taxon>
        <taxon>Bacilli</taxon>
        <taxon>Bacillales</taxon>
        <taxon>Bacillaceae</taxon>
        <taxon>Sutcliffiella</taxon>
    </lineage>
</organism>
<dbReference type="STRING" id="1314751.GCA_001591425_00326"/>
<dbReference type="EMBL" id="CP018866">
    <property type="protein sequence ID" value="AST91085.1"/>
    <property type="molecule type" value="Genomic_DNA"/>
</dbReference>
<dbReference type="CDD" id="cd00085">
    <property type="entry name" value="HNHc"/>
    <property type="match status" value="1"/>
</dbReference>
<dbReference type="InterPro" id="IPR003615">
    <property type="entry name" value="HNH_nuc"/>
</dbReference>
<accession>A0A223KNJ9</accession>
<dbReference type="PIRSF" id="PIRSF030850">
    <property type="entry name" value="UCP030850"/>
    <property type="match status" value="1"/>
</dbReference>
<dbReference type="Gene3D" id="1.10.30.50">
    <property type="match status" value="1"/>
</dbReference>
<evidence type="ECO:0000259" key="1">
    <source>
        <dbReference type="Pfam" id="PF13391"/>
    </source>
</evidence>
<evidence type="ECO:0000313" key="3">
    <source>
        <dbReference type="EMBL" id="AST91085.1"/>
    </source>
</evidence>
<name>A0A223KNJ9_9BACI</name>
<feature type="domain" description="ScoMcrA-like DNA sulfur-binding" evidence="2">
    <location>
        <begin position="4"/>
        <end position="150"/>
    </location>
</feature>
<dbReference type="Pfam" id="PF13391">
    <property type="entry name" value="HNH_2"/>
    <property type="match status" value="1"/>
</dbReference>
<dbReference type="RefSeq" id="WP_066411193.1">
    <property type="nucleotide sequence ID" value="NZ_CP018866.1"/>
</dbReference>
<dbReference type="NCBIfam" id="NF045808">
    <property type="entry name" value="PT-DNA_restrict"/>
    <property type="match status" value="1"/>
</dbReference>
<dbReference type="InterPro" id="IPR011396">
    <property type="entry name" value="PT_DNA_restrict"/>
</dbReference>
<sequence length="292" mass="33722">MNLNDLTETFQNLTIWKKGSQRAPHKPLLILYAMGQLQKSTSRFLKYEQVSKDLKQLLVDFGPLRKSYHPEEPFVRLTRDGIWELSKEVNLSNPNNRNLLNEEVSGGFTLEVFNFLSKNKEHIPNLAQIILDQHFPSSIHEDILAAVGLDLDFTSSKRRKRDSKFRERILRAYGYSCAVCGFNVRLAHTLVGVEAAHIKWHQAGGPDVEENGIALCSLHHKLFDRGVFTINNERRMIVSQDAHGSQGFEEWLMRFHGNEIGEPIETIYQPSQSYIHWHVKEVFKGPERYIIN</sequence>
<keyword evidence="3" id="KW-0378">Hydrolase</keyword>
<keyword evidence="4" id="KW-1185">Reference proteome</keyword>
<evidence type="ECO:0000259" key="2">
    <source>
        <dbReference type="Pfam" id="PF26340"/>
    </source>
</evidence>
<reference evidence="3 4" key="1">
    <citation type="submission" date="2016-12" db="EMBL/GenBank/DDBJ databases">
        <title>The whole genome sequencing and assembly of Bacillus cohnii DSM 6307T strain.</title>
        <authorList>
            <person name="Lee Y.-J."/>
            <person name="Yi H."/>
            <person name="Bahn Y.-S."/>
            <person name="Kim J.F."/>
            <person name="Lee D.-W."/>
        </authorList>
    </citation>
    <scope>NUCLEOTIDE SEQUENCE [LARGE SCALE GENOMIC DNA]</scope>
    <source>
        <strain evidence="3 4">DSM 6307</strain>
    </source>
</reference>
<dbReference type="GO" id="GO:0004519">
    <property type="term" value="F:endonuclease activity"/>
    <property type="evidence" value="ECO:0007669"/>
    <property type="project" value="UniProtKB-KW"/>
</dbReference>
<keyword evidence="3" id="KW-0540">Nuclease</keyword>
<dbReference type="KEGG" id="bcoh:BC6307_07235"/>
<keyword evidence="3" id="KW-0255">Endonuclease</keyword>
<dbReference type="InterPro" id="IPR058813">
    <property type="entry name" value="DNA-SBD_ScoMcrA"/>
</dbReference>